<dbReference type="InterPro" id="IPR007627">
    <property type="entry name" value="RNA_pol_sigma70_r2"/>
</dbReference>
<comment type="similarity">
    <text evidence="1">Belongs to the sigma-70 factor family. ECF subfamily.</text>
</comment>
<sequence>MQGPETRPTFIGKLANPASEQAWCEFVRLYHDIIYRVARARGLQHADAEDVTQEVFAIVSRKVESFDCSAAGSFRGWLRKLARDTAVDRLRQPKHDVGSGDSQLRQALEQRHASDDTATLWDVEVKREQLLRACDHIRDQFSETVWQSFWLTAIEHLSISVAAKQLGKSEGSVRVARCRVMARLKEEVDSDDRSISL</sequence>
<keyword evidence="3" id="KW-0731">Sigma factor</keyword>
<dbReference type="InterPro" id="IPR014284">
    <property type="entry name" value="RNA_pol_sigma-70_dom"/>
</dbReference>
<evidence type="ECO:0000256" key="4">
    <source>
        <dbReference type="ARBA" id="ARBA00023125"/>
    </source>
</evidence>
<evidence type="ECO:0000259" key="6">
    <source>
        <dbReference type="Pfam" id="PF04542"/>
    </source>
</evidence>
<protein>
    <submittedName>
        <fullName evidence="7">ECF RNA polymerase sigma factor SigE</fullName>
    </submittedName>
</protein>
<evidence type="ECO:0000256" key="5">
    <source>
        <dbReference type="ARBA" id="ARBA00023163"/>
    </source>
</evidence>
<evidence type="ECO:0000256" key="2">
    <source>
        <dbReference type="ARBA" id="ARBA00023015"/>
    </source>
</evidence>
<evidence type="ECO:0000313" key="8">
    <source>
        <dbReference type="Proteomes" id="UP000316213"/>
    </source>
</evidence>
<dbReference type="Proteomes" id="UP000316213">
    <property type="component" value="Unassembled WGS sequence"/>
</dbReference>
<dbReference type="InterPro" id="IPR039425">
    <property type="entry name" value="RNA_pol_sigma-70-like"/>
</dbReference>
<evidence type="ECO:0000313" key="7">
    <source>
        <dbReference type="EMBL" id="TWU04050.1"/>
    </source>
</evidence>
<dbReference type="InterPro" id="IPR013325">
    <property type="entry name" value="RNA_pol_sigma_r2"/>
</dbReference>
<dbReference type="GO" id="GO:0016987">
    <property type="term" value="F:sigma factor activity"/>
    <property type="evidence" value="ECO:0007669"/>
    <property type="project" value="UniProtKB-KW"/>
</dbReference>
<dbReference type="AlphaFoldDB" id="A0A5C6AWC8"/>
<dbReference type="SUPFAM" id="SSF88659">
    <property type="entry name" value="Sigma3 and sigma4 domains of RNA polymerase sigma factors"/>
    <property type="match status" value="1"/>
</dbReference>
<dbReference type="GO" id="GO:0003677">
    <property type="term" value="F:DNA binding"/>
    <property type="evidence" value="ECO:0007669"/>
    <property type="project" value="UniProtKB-KW"/>
</dbReference>
<dbReference type="GO" id="GO:0006352">
    <property type="term" value="P:DNA-templated transcription initiation"/>
    <property type="evidence" value="ECO:0007669"/>
    <property type="project" value="InterPro"/>
</dbReference>
<dbReference type="PANTHER" id="PTHR43133">
    <property type="entry name" value="RNA POLYMERASE ECF-TYPE SIGMA FACTO"/>
    <property type="match status" value="1"/>
</dbReference>
<dbReference type="InterPro" id="IPR013324">
    <property type="entry name" value="RNA_pol_sigma_r3/r4-like"/>
</dbReference>
<keyword evidence="4" id="KW-0238">DNA-binding</keyword>
<evidence type="ECO:0000256" key="3">
    <source>
        <dbReference type="ARBA" id="ARBA00023082"/>
    </source>
</evidence>
<organism evidence="7 8">
    <name type="scientific">Neorhodopirellula pilleata</name>
    <dbReference type="NCBI Taxonomy" id="2714738"/>
    <lineage>
        <taxon>Bacteria</taxon>
        <taxon>Pseudomonadati</taxon>
        <taxon>Planctomycetota</taxon>
        <taxon>Planctomycetia</taxon>
        <taxon>Pirellulales</taxon>
        <taxon>Pirellulaceae</taxon>
        <taxon>Neorhodopirellula</taxon>
    </lineage>
</organism>
<dbReference type="Gene3D" id="1.10.1740.10">
    <property type="match status" value="1"/>
</dbReference>
<name>A0A5C6AWC8_9BACT</name>
<dbReference type="OrthoDB" id="258490at2"/>
<accession>A0A5C6AWC8</accession>
<reference evidence="7 8" key="1">
    <citation type="submission" date="2019-02" db="EMBL/GenBank/DDBJ databases">
        <title>Deep-cultivation of Planctomycetes and their phenomic and genomic characterization uncovers novel biology.</title>
        <authorList>
            <person name="Wiegand S."/>
            <person name="Jogler M."/>
            <person name="Boedeker C."/>
            <person name="Pinto D."/>
            <person name="Vollmers J."/>
            <person name="Rivas-Marin E."/>
            <person name="Kohn T."/>
            <person name="Peeters S.H."/>
            <person name="Heuer A."/>
            <person name="Rast P."/>
            <person name="Oberbeckmann S."/>
            <person name="Bunk B."/>
            <person name="Jeske O."/>
            <person name="Meyerdierks A."/>
            <person name="Storesund J.E."/>
            <person name="Kallscheuer N."/>
            <person name="Luecker S."/>
            <person name="Lage O.M."/>
            <person name="Pohl T."/>
            <person name="Merkel B.J."/>
            <person name="Hornburger P."/>
            <person name="Mueller R.-W."/>
            <person name="Bruemmer F."/>
            <person name="Labrenz M."/>
            <person name="Spormann A.M."/>
            <person name="Op Den Camp H."/>
            <person name="Overmann J."/>
            <person name="Amann R."/>
            <person name="Jetten M.S.M."/>
            <person name="Mascher T."/>
            <person name="Medema M.H."/>
            <person name="Devos D.P."/>
            <person name="Kaster A.-K."/>
            <person name="Ovreas L."/>
            <person name="Rohde M."/>
            <person name="Galperin M.Y."/>
            <person name="Jogler C."/>
        </authorList>
    </citation>
    <scope>NUCLEOTIDE SEQUENCE [LARGE SCALE GENOMIC DNA]</scope>
    <source>
        <strain evidence="7 8">Pla100</strain>
    </source>
</reference>
<keyword evidence="8" id="KW-1185">Reference proteome</keyword>
<dbReference type="RefSeq" id="WP_146576442.1">
    <property type="nucleotide sequence ID" value="NZ_SJPM01000001.1"/>
</dbReference>
<dbReference type="EMBL" id="SJPM01000001">
    <property type="protein sequence ID" value="TWU04050.1"/>
    <property type="molecule type" value="Genomic_DNA"/>
</dbReference>
<feature type="domain" description="RNA polymerase sigma-70 region 2" evidence="6">
    <location>
        <begin position="27"/>
        <end position="92"/>
    </location>
</feature>
<dbReference type="SUPFAM" id="SSF88946">
    <property type="entry name" value="Sigma2 domain of RNA polymerase sigma factors"/>
    <property type="match status" value="1"/>
</dbReference>
<comment type="caution">
    <text evidence="7">The sequence shown here is derived from an EMBL/GenBank/DDBJ whole genome shotgun (WGS) entry which is preliminary data.</text>
</comment>
<keyword evidence="5" id="KW-0804">Transcription</keyword>
<keyword evidence="2" id="KW-0805">Transcription regulation</keyword>
<proteinExistence type="inferred from homology"/>
<gene>
    <name evidence="7" type="primary">sigE_2</name>
    <name evidence="7" type="ORF">Pla100_09860</name>
</gene>
<dbReference type="Pfam" id="PF04542">
    <property type="entry name" value="Sigma70_r2"/>
    <property type="match status" value="1"/>
</dbReference>
<dbReference type="NCBIfam" id="TIGR02937">
    <property type="entry name" value="sigma70-ECF"/>
    <property type="match status" value="1"/>
</dbReference>
<evidence type="ECO:0000256" key="1">
    <source>
        <dbReference type="ARBA" id="ARBA00010641"/>
    </source>
</evidence>
<dbReference type="PANTHER" id="PTHR43133:SF8">
    <property type="entry name" value="RNA POLYMERASE SIGMA FACTOR HI_1459-RELATED"/>
    <property type="match status" value="1"/>
</dbReference>